<dbReference type="EMBL" id="NIBG01000031">
    <property type="protein sequence ID" value="PAB56828.1"/>
    <property type="molecule type" value="Genomic_DNA"/>
</dbReference>
<feature type="coiled-coil region" evidence="1">
    <location>
        <begin position="224"/>
        <end position="255"/>
    </location>
</feature>
<reference evidence="2 3" key="1">
    <citation type="submission" date="2017-06" db="EMBL/GenBank/DDBJ databases">
        <title>Draft genome sequence of anaerobic fermentative bacterium Anaeromicrobium sediminis DY2726D isolated from West Pacific Ocean sediments.</title>
        <authorList>
            <person name="Zeng X."/>
        </authorList>
    </citation>
    <scope>NUCLEOTIDE SEQUENCE [LARGE SCALE GENOMIC DNA]</scope>
    <source>
        <strain evidence="2 3">DY2726D</strain>
    </source>
</reference>
<keyword evidence="3" id="KW-1185">Reference proteome</keyword>
<dbReference type="RefSeq" id="WP_095135841.1">
    <property type="nucleotide sequence ID" value="NZ_NIBG01000031.1"/>
</dbReference>
<dbReference type="Proteomes" id="UP000216024">
    <property type="component" value="Unassembled WGS sequence"/>
</dbReference>
<dbReference type="AlphaFoldDB" id="A0A267MD29"/>
<name>A0A267MD29_9FIRM</name>
<dbReference type="OrthoDB" id="2082267at2"/>
<organism evidence="2 3">
    <name type="scientific">Anaeromicrobium sediminis</name>
    <dbReference type="NCBI Taxonomy" id="1478221"/>
    <lineage>
        <taxon>Bacteria</taxon>
        <taxon>Bacillati</taxon>
        <taxon>Bacillota</taxon>
        <taxon>Clostridia</taxon>
        <taxon>Peptostreptococcales</taxon>
        <taxon>Thermotaleaceae</taxon>
        <taxon>Anaeromicrobium</taxon>
    </lineage>
</organism>
<evidence type="ECO:0000313" key="3">
    <source>
        <dbReference type="Proteomes" id="UP000216024"/>
    </source>
</evidence>
<evidence type="ECO:0000313" key="2">
    <source>
        <dbReference type="EMBL" id="PAB56828.1"/>
    </source>
</evidence>
<evidence type="ECO:0008006" key="4">
    <source>
        <dbReference type="Google" id="ProtNLM"/>
    </source>
</evidence>
<sequence length="335" mass="38460">MTKRIISLLVAILMIMSLTVGCKKEDPKDRLEKAFENSMNLKTATQELDMSFNIGVPEEEINKNPMIGMFVGMINQAKLKGNFQIDQESFNMAGKVNVALSGMSYEMEIYYSPEKYVVKLPMQEKYMVLYEGNGESLNENKEDMKKLSGEMSKSILGLIKDENIKVLEDEKLDINGKEVSATPIEITFNDEEFKEVIKSILPKLYDNPMFMKYTIENAKRQSILLGEEKSEAEIKEELQKAREELSKGIEELDKVLTIEKVKMVYFLDKNNEIVSSEMDININLKADEETQRPSMSLGVKGNSKIYNINEEINIEMPEITEENSMKMEEMQNKLQ</sequence>
<protein>
    <recommendedName>
        <fullName evidence="4">Lipoprotein</fullName>
    </recommendedName>
</protein>
<accession>A0A267MD29</accession>
<keyword evidence="1" id="KW-0175">Coiled coil</keyword>
<proteinExistence type="predicted"/>
<comment type="caution">
    <text evidence="2">The sequence shown here is derived from an EMBL/GenBank/DDBJ whole genome shotgun (WGS) entry which is preliminary data.</text>
</comment>
<gene>
    <name evidence="2" type="ORF">CCE28_20350</name>
</gene>
<dbReference type="PROSITE" id="PS51257">
    <property type="entry name" value="PROKAR_LIPOPROTEIN"/>
    <property type="match status" value="1"/>
</dbReference>
<evidence type="ECO:0000256" key="1">
    <source>
        <dbReference type="SAM" id="Coils"/>
    </source>
</evidence>